<dbReference type="InterPro" id="IPR029063">
    <property type="entry name" value="SAM-dependent_MTases_sf"/>
</dbReference>
<dbReference type="EMBL" id="CAADFA010000046">
    <property type="protein sequence ID" value="VFJ47524.1"/>
    <property type="molecule type" value="Genomic_DNA"/>
</dbReference>
<gene>
    <name evidence="1" type="ORF">BECKFM1743A_GA0114220_100462</name>
    <name evidence="3" type="ORF">BECKFM1743B_GA0114221_1005110</name>
    <name evidence="2" type="ORF">BECKFM1743C_GA0114222_100462</name>
</gene>
<evidence type="ECO:0000313" key="2">
    <source>
        <dbReference type="EMBL" id="VFJ47524.1"/>
    </source>
</evidence>
<protein>
    <submittedName>
        <fullName evidence="1">Methyltransferase domain-containing protein</fullName>
    </submittedName>
</protein>
<dbReference type="AlphaFoldDB" id="A0A450S5X7"/>
<organism evidence="1">
    <name type="scientific">Candidatus Kentrum sp. FM</name>
    <dbReference type="NCBI Taxonomy" id="2126340"/>
    <lineage>
        <taxon>Bacteria</taxon>
        <taxon>Pseudomonadati</taxon>
        <taxon>Pseudomonadota</taxon>
        <taxon>Gammaproteobacteria</taxon>
        <taxon>Candidatus Kentrum</taxon>
    </lineage>
</organism>
<sequence length="303" mass="34337">MIWPRFHVLWDPQSWSYVARSGRGYFRRELRQCPCCGSRHYKSLSRKSLVTFLVRCSGCRLLYRIPQDPIASQSGFYQSGYVSGGLATYLPAPRELTRLLATAFRGTDKNFAQKIALFDVLGVPTGARVLDFGASWGYALWQLQKAGYDAMGYEIGVSRADFGRVQLGVEIVSEIDSIRGPFHVVFSSHVLEHLPNPKVAFELAKRLLRPRGLFIAFTPNGSEVRLRRNKKVYDHSWGRLHPIYLDAAFYEAALPNIPKLITSRAYGNWRNIDDIAGWDGKTNRIGDLSGPEMMLVWSNDVKD</sequence>
<dbReference type="Gene3D" id="3.40.50.150">
    <property type="entry name" value="Vaccinia Virus protein VP39"/>
    <property type="match status" value="1"/>
</dbReference>
<proteinExistence type="predicted"/>
<keyword evidence="1" id="KW-0808">Transferase</keyword>
<evidence type="ECO:0000313" key="1">
    <source>
        <dbReference type="EMBL" id="VFJ47287.1"/>
    </source>
</evidence>
<accession>A0A450S5X7</accession>
<dbReference type="GO" id="GO:0032259">
    <property type="term" value="P:methylation"/>
    <property type="evidence" value="ECO:0007669"/>
    <property type="project" value="UniProtKB-KW"/>
</dbReference>
<keyword evidence="1" id="KW-0489">Methyltransferase</keyword>
<dbReference type="CDD" id="cd02440">
    <property type="entry name" value="AdoMet_MTases"/>
    <property type="match status" value="1"/>
</dbReference>
<dbReference type="EMBL" id="CAADFL010000051">
    <property type="protein sequence ID" value="VFK07812.1"/>
    <property type="molecule type" value="Genomic_DNA"/>
</dbReference>
<evidence type="ECO:0000313" key="3">
    <source>
        <dbReference type="EMBL" id="VFK07812.1"/>
    </source>
</evidence>
<dbReference type="Pfam" id="PF13489">
    <property type="entry name" value="Methyltransf_23"/>
    <property type="match status" value="1"/>
</dbReference>
<dbReference type="SUPFAM" id="SSF53335">
    <property type="entry name" value="S-adenosyl-L-methionine-dependent methyltransferases"/>
    <property type="match status" value="1"/>
</dbReference>
<name>A0A450S5X7_9GAMM</name>
<dbReference type="GO" id="GO:0008168">
    <property type="term" value="F:methyltransferase activity"/>
    <property type="evidence" value="ECO:0007669"/>
    <property type="project" value="UniProtKB-KW"/>
</dbReference>
<dbReference type="EMBL" id="CAADEZ010000046">
    <property type="protein sequence ID" value="VFJ47287.1"/>
    <property type="molecule type" value="Genomic_DNA"/>
</dbReference>
<reference evidence="1" key="1">
    <citation type="submission" date="2019-02" db="EMBL/GenBank/DDBJ databases">
        <authorList>
            <person name="Gruber-Vodicka R. H."/>
            <person name="Seah K. B. B."/>
        </authorList>
    </citation>
    <scope>NUCLEOTIDE SEQUENCE</scope>
    <source>
        <strain evidence="1">BECK_BZ163</strain>
        <strain evidence="3">BECK_BZ164</strain>
        <strain evidence="2">BECK_BZ165</strain>
    </source>
</reference>